<keyword evidence="4" id="KW-0862">Zinc</keyword>
<comment type="caution">
    <text evidence="8">The sequence shown here is derived from an EMBL/GenBank/DDBJ whole genome shotgun (WGS) entry which is preliminary data.</text>
</comment>
<dbReference type="PANTHER" id="PTHR23235:SF142">
    <property type="entry name" value="ZINC FINGER PROTEIN 384"/>
    <property type="match status" value="1"/>
</dbReference>
<dbReference type="Proteomes" id="UP001497623">
    <property type="component" value="Unassembled WGS sequence"/>
</dbReference>
<feature type="domain" description="C2H2-type" evidence="7">
    <location>
        <begin position="9"/>
        <end position="36"/>
    </location>
</feature>
<evidence type="ECO:0000313" key="9">
    <source>
        <dbReference type="Proteomes" id="UP001497623"/>
    </source>
</evidence>
<organism evidence="8 9">
    <name type="scientific">Meganyctiphanes norvegica</name>
    <name type="common">Northern krill</name>
    <name type="synonym">Thysanopoda norvegica</name>
    <dbReference type="NCBI Taxonomy" id="48144"/>
    <lineage>
        <taxon>Eukaryota</taxon>
        <taxon>Metazoa</taxon>
        <taxon>Ecdysozoa</taxon>
        <taxon>Arthropoda</taxon>
        <taxon>Crustacea</taxon>
        <taxon>Multicrustacea</taxon>
        <taxon>Malacostraca</taxon>
        <taxon>Eumalacostraca</taxon>
        <taxon>Eucarida</taxon>
        <taxon>Euphausiacea</taxon>
        <taxon>Euphausiidae</taxon>
        <taxon>Meganyctiphanes</taxon>
    </lineage>
</organism>
<dbReference type="PROSITE" id="PS00028">
    <property type="entry name" value="ZINC_FINGER_C2H2_1"/>
    <property type="match status" value="3"/>
</dbReference>
<keyword evidence="3 6" id="KW-0863">Zinc-finger</keyword>
<dbReference type="FunFam" id="3.30.160.60:FF:000029">
    <property type="entry name" value="GLI family zinc finger 4"/>
    <property type="match status" value="1"/>
</dbReference>
<dbReference type="InterPro" id="IPR013087">
    <property type="entry name" value="Znf_C2H2_type"/>
</dbReference>
<feature type="domain" description="C2H2-type" evidence="7">
    <location>
        <begin position="55"/>
        <end position="82"/>
    </location>
</feature>
<dbReference type="PANTHER" id="PTHR23235">
    <property type="entry name" value="KRUEPPEL-LIKE TRANSCRIPTION FACTOR"/>
    <property type="match status" value="1"/>
</dbReference>
<name>A0AAV2RKK0_MEGNR</name>
<protein>
    <recommendedName>
        <fullName evidence="7">C2H2-type domain-containing protein</fullName>
    </recommendedName>
</protein>
<evidence type="ECO:0000313" key="8">
    <source>
        <dbReference type="EMBL" id="CAL4129227.1"/>
    </source>
</evidence>
<dbReference type="AlphaFoldDB" id="A0AAV2RKK0"/>
<evidence type="ECO:0000256" key="6">
    <source>
        <dbReference type="PROSITE-ProRule" id="PRU00042"/>
    </source>
</evidence>
<evidence type="ECO:0000256" key="5">
    <source>
        <dbReference type="ARBA" id="ARBA00023242"/>
    </source>
</evidence>
<reference evidence="8 9" key="1">
    <citation type="submission" date="2024-05" db="EMBL/GenBank/DDBJ databases">
        <authorList>
            <person name="Wallberg A."/>
        </authorList>
    </citation>
    <scope>NUCLEOTIDE SEQUENCE [LARGE SCALE GENOMIC DNA]</scope>
</reference>
<dbReference type="InterPro" id="IPR036236">
    <property type="entry name" value="Znf_C2H2_sf"/>
</dbReference>
<dbReference type="Pfam" id="PF00096">
    <property type="entry name" value="zf-C2H2"/>
    <property type="match status" value="2"/>
</dbReference>
<dbReference type="GO" id="GO:0000981">
    <property type="term" value="F:DNA-binding transcription factor activity, RNA polymerase II-specific"/>
    <property type="evidence" value="ECO:0007669"/>
    <property type="project" value="TreeGrafter"/>
</dbReference>
<dbReference type="FunFam" id="3.30.160.60:FF:000478">
    <property type="entry name" value="Zinc finger protein 133"/>
    <property type="match status" value="1"/>
</dbReference>
<proteinExistence type="predicted"/>
<feature type="non-terminal residue" evidence="8">
    <location>
        <position position="105"/>
    </location>
</feature>
<dbReference type="GO" id="GO:0008270">
    <property type="term" value="F:zinc ion binding"/>
    <property type="evidence" value="ECO:0007669"/>
    <property type="project" value="UniProtKB-KW"/>
</dbReference>
<keyword evidence="5" id="KW-0539">Nucleus</keyword>
<gene>
    <name evidence="8" type="ORF">MNOR_LOCUS26267</name>
</gene>
<evidence type="ECO:0000256" key="2">
    <source>
        <dbReference type="ARBA" id="ARBA00022737"/>
    </source>
</evidence>
<dbReference type="EMBL" id="CAXKWB010025992">
    <property type="protein sequence ID" value="CAL4129227.1"/>
    <property type="molecule type" value="Genomic_DNA"/>
</dbReference>
<dbReference type="GO" id="GO:0000978">
    <property type="term" value="F:RNA polymerase II cis-regulatory region sequence-specific DNA binding"/>
    <property type="evidence" value="ECO:0007669"/>
    <property type="project" value="TreeGrafter"/>
</dbReference>
<dbReference type="SUPFAM" id="SSF57667">
    <property type="entry name" value="beta-beta-alpha zinc fingers"/>
    <property type="match status" value="2"/>
</dbReference>
<evidence type="ECO:0000256" key="4">
    <source>
        <dbReference type="ARBA" id="ARBA00022833"/>
    </source>
</evidence>
<dbReference type="FunFam" id="3.30.160.60:FF:002061">
    <property type="entry name" value="Uncharacterized protein"/>
    <property type="match status" value="1"/>
</dbReference>
<dbReference type="PROSITE" id="PS50157">
    <property type="entry name" value="ZINC_FINGER_C2H2_2"/>
    <property type="match status" value="3"/>
</dbReference>
<keyword evidence="9" id="KW-1185">Reference proteome</keyword>
<accession>A0AAV2RKK0</accession>
<evidence type="ECO:0000256" key="3">
    <source>
        <dbReference type="ARBA" id="ARBA00022771"/>
    </source>
</evidence>
<feature type="domain" description="C2H2-type" evidence="7">
    <location>
        <begin position="83"/>
        <end position="105"/>
    </location>
</feature>
<keyword evidence="1" id="KW-0479">Metal-binding</keyword>
<sequence length="105" mass="12353">MTSIHGWPYQCSICDKAFSHKHSLIYHQRLHTGEKTYHCIQCDTGPRIHTVEKPYHCSQCEKYFTWKDLLANHKIIHTGEKPNQCSQCDKAFSHKHSLVSHQRVH</sequence>
<evidence type="ECO:0000259" key="7">
    <source>
        <dbReference type="PROSITE" id="PS50157"/>
    </source>
</evidence>
<keyword evidence="2" id="KW-0677">Repeat</keyword>
<dbReference type="Gene3D" id="3.30.160.60">
    <property type="entry name" value="Classic Zinc Finger"/>
    <property type="match status" value="3"/>
</dbReference>
<evidence type="ECO:0000256" key="1">
    <source>
        <dbReference type="ARBA" id="ARBA00022723"/>
    </source>
</evidence>
<dbReference type="SMART" id="SM00355">
    <property type="entry name" value="ZnF_C2H2"/>
    <property type="match status" value="3"/>
</dbReference>